<organism evidence="2 3">
    <name type="scientific">Aspergillus ellipticus CBS 707.79</name>
    <dbReference type="NCBI Taxonomy" id="1448320"/>
    <lineage>
        <taxon>Eukaryota</taxon>
        <taxon>Fungi</taxon>
        <taxon>Dikarya</taxon>
        <taxon>Ascomycota</taxon>
        <taxon>Pezizomycotina</taxon>
        <taxon>Eurotiomycetes</taxon>
        <taxon>Eurotiomycetidae</taxon>
        <taxon>Eurotiales</taxon>
        <taxon>Aspergillaceae</taxon>
        <taxon>Aspergillus</taxon>
        <taxon>Aspergillus subgen. Circumdati</taxon>
    </lineage>
</organism>
<accession>A0A319DBH4</accession>
<protein>
    <submittedName>
        <fullName evidence="2">Uncharacterized protein</fullName>
    </submittedName>
</protein>
<keyword evidence="3" id="KW-1185">Reference proteome</keyword>
<evidence type="ECO:0000313" key="2">
    <source>
        <dbReference type="EMBL" id="PYH88393.1"/>
    </source>
</evidence>
<gene>
    <name evidence="2" type="ORF">BO71DRAFT_140980</name>
</gene>
<sequence>MGNVAICHKWELIKIDRHYYTNVTAAINWMPSANLRSFVAIQLFVMVLIIPSLYHHFSAIWDSSNVISPLFIILCLKPMLFDYYLPLMTFRGNITCAIPRMR</sequence>
<keyword evidence="1" id="KW-1133">Transmembrane helix</keyword>
<keyword evidence="1" id="KW-0472">Membrane</keyword>
<evidence type="ECO:0000256" key="1">
    <source>
        <dbReference type="SAM" id="Phobius"/>
    </source>
</evidence>
<feature type="transmembrane region" description="Helical" evidence="1">
    <location>
        <begin position="66"/>
        <end position="85"/>
    </location>
</feature>
<reference evidence="2 3" key="1">
    <citation type="submission" date="2018-02" db="EMBL/GenBank/DDBJ databases">
        <title>The genomes of Aspergillus section Nigri reveals drivers in fungal speciation.</title>
        <authorList>
            <consortium name="DOE Joint Genome Institute"/>
            <person name="Vesth T.C."/>
            <person name="Nybo J."/>
            <person name="Theobald S."/>
            <person name="Brandl J."/>
            <person name="Frisvad J.C."/>
            <person name="Nielsen K.F."/>
            <person name="Lyhne E.K."/>
            <person name="Kogle M.E."/>
            <person name="Kuo A."/>
            <person name="Riley R."/>
            <person name="Clum A."/>
            <person name="Nolan M."/>
            <person name="Lipzen A."/>
            <person name="Salamov A."/>
            <person name="Henrissat B."/>
            <person name="Wiebenga A."/>
            <person name="De vries R.P."/>
            <person name="Grigoriev I.V."/>
            <person name="Mortensen U.H."/>
            <person name="Andersen M.R."/>
            <person name="Baker S.E."/>
        </authorList>
    </citation>
    <scope>NUCLEOTIDE SEQUENCE [LARGE SCALE GENOMIC DNA]</scope>
    <source>
        <strain evidence="2 3">CBS 707.79</strain>
    </source>
</reference>
<dbReference type="AlphaFoldDB" id="A0A319DBH4"/>
<proteinExistence type="predicted"/>
<feature type="transmembrane region" description="Helical" evidence="1">
    <location>
        <begin position="35"/>
        <end position="54"/>
    </location>
</feature>
<dbReference type="Proteomes" id="UP000247810">
    <property type="component" value="Unassembled WGS sequence"/>
</dbReference>
<keyword evidence="1" id="KW-0812">Transmembrane</keyword>
<dbReference type="VEuPathDB" id="FungiDB:BO71DRAFT_140980"/>
<name>A0A319DBH4_9EURO</name>
<evidence type="ECO:0000313" key="3">
    <source>
        <dbReference type="Proteomes" id="UP000247810"/>
    </source>
</evidence>
<dbReference type="EMBL" id="KZ826098">
    <property type="protein sequence ID" value="PYH88393.1"/>
    <property type="molecule type" value="Genomic_DNA"/>
</dbReference>